<gene>
    <name evidence="9" type="ORF">AHMF7616_04161</name>
</gene>
<dbReference type="InterPro" id="IPR050250">
    <property type="entry name" value="Macrolide_Exporter_MacB"/>
</dbReference>
<comment type="caution">
    <text evidence="9">The sequence shown here is derived from an EMBL/GenBank/DDBJ whole genome shotgun (WGS) entry which is preliminary data.</text>
</comment>
<evidence type="ECO:0000313" key="10">
    <source>
        <dbReference type="Proteomes" id="UP000253919"/>
    </source>
</evidence>
<dbReference type="PROSITE" id="PS51257">
    <property type="entry name" value="PROKAR_LIPOPROTEIN"/>
    <property type="match status" value="1"/>
</dbReference>
<comment type="subcellular location">
    <subcellularLocation>
        <location evidence="1">Cell membrane</location>
        <topology evidence="1">Multi-pass membrane protein</topology>
    </subcellularLocation>
</comment>
<sequence>MFRHSLLLIYRNFLRFKSTFFINLIGLSSGLACALAIYLWVYDELHFDKFHAKDEQLFRVMENWQEPGGITTKPTTPHQLAAALVAEMPEVEYATTVTPPAFFPKFTLAYNNHNIRATGKFVGKDFFKIFSFPLTQGDKNQVLTDRNSLVISESMAQRLFGTTRNVIGKAVEWETMGIQKPVHVSGIFKDVPANSSEEFDFVLAFEAFEKDVMNMGVDWDMPEPFYTYLTLKPDADVKQFNQKIAGYLQSKSSKAQHRTLFLEPYSSNYLYGKYENGVSVGTRLEYVKLFSLIALFILVMACINFMNLSTAKASRRLKEVGIKKTFGASRQLLIWQYLGEALLLTSLSLLLAIGLVVLFLPQFNQITGKQLTLHFDVTLILTVLGISVLTGIIAGSYPALYLSGFNPVAILKGKFNRSGGEVWARKGLVVFQFALSIVFMVAVLVVYQQIQYVQNKNLGYDKDQLITFEVEGKITPTDVATFLTELKKIPGVVNASSKLDKFIGGFSGPNGIKSNLVTIEDKQIPMNEIRINYDMIETLGIPVVAGRTFSKEFGTDTKKKVVNQAFVNALGLKEPVGKIVKEQNGLEFEIIGVVKDFHYESLHEKVVPLLFTLEPETATVVLAKLAAGQEQETISQIQQFYREFNPGFVFDFQFLDEDYQAQYVAEQRVAALSRYFAGLAILISCLGLFGLAAFTAERRRKEIGVRKVLGASAFSIVYLLSGEFTKLVVTAIVIALPVSYLIVKHWLNSFAYQITLEPWYFIGAGLLALVVAWLTVGLQAVKAAKINPVHCLRDE</sequence>
<dbReference type="AlphaFoldDB" id="A0A369QKW3"/>
<proteinExistence type="predicted"/>
<feature type="domain" description="MacB-like periplasmic core" evidence="8">
    <location>
        <begin position="21"/>
        <end position="245"/>
    </location>
</feature>
<dbReference type="Pfam" id="PF02687">
    <property type="entry name" value="FtsX"/>
    <property type="match status" value="2"/>
</dbReference>
<dbReference type="EMBL" id="QASA01000001">
    <property type="protein sequence ID" value="RDC65531.1"/>
    <property type="molecule type" value="Genomic_DNA"/>
</dbReference>
<accession>A0A369QKW3</accession>
<evidence type="ECO:0000313" key="9">
    <source>
        <dbReference type="EMBL" id="RDC65531.1"/>
    </source>
</evidence>
<dbReference type="Proteomes" id="UP000253919">
    <property type="component" value="Unassembled WGS sequence"/>
</dbReference>
<dbReference type="GO" id="GO:0005886">
    <property type="term" value="C:plasma membrane"/>
    <property type="evidence" value="ECO:0007669"/>
    <property type="project" value="UniProtKB-SubCell"/>
</dbReference>
<feature type="transmembrane region" description="Helical" evidence="6">
    <location>
        <begin position="379"/>
        <end position="402"/>
    </location>
</feature>
<evidence type="ECO:0000256" key="2">
    <source>
        <dbReference type="ARBA" id="ARBA00022475"/>
    </source>
</evidence>
<evidence type="ECO:0000256" key="4">
    <source>
        <dbReference type="ARBA" id="ARBA00022989"/>
    </source>
</evidence>
<reference evidence="9 10" key="1">
    <citation type="submission" date="2018-04" db="EMBL/GenBank/DDBJ databases">
        <title>Adhaeribacter sp. HMF7616 genome sequencing and assembly.</title>
        <authorList>
            <person name="Kang H."/>
            <person name="Kang J."/>
            <person name="Cha I."/>
            <person name="Kim H."/>
            <person name="Joh K."/>
        </authorList>
    </citation>
    <scope>NUCLEOTIDE SEQUENCE [LARGE SCALE GENOMIC DNA]</scope>
    <source>
        <strain evidence="9 10">HMF7616</strain>
    </source>
</reference>
<keyword evidence="2" id="KW-1003">Cell membrane</keyword>
<evidence type="ECO:0000256" key="3">
    <source>
        <dbReference type="ARBA" id="ARBA00022692"/>
    </source>
</evidence>
<keyword evidence="4 6" id="KW-1133">Transmembrane helix</keyword>
<feature type="transmembrane region" description="Helical" evidence="6">
    <location>
        <begin position="759"/>
        <end position="781"/>
    </location>
</feature>
<name>A0A369QKW3_9BACT</name>
<keyword evidence="3 6" id="KW-0812">Transmembrane</keyword>
<dbReference type="Pfam" id="PF12704">
    <property type="entry name" value="MacB_PCD"/>
    <property type="match status" value="1"/>
</dbReference>
<evidence type="ECO:0000256" key="1">
    <source>
        <dbReference type="ARBA" id="ARBA00004651"/>
    </source>
</evidence>
<feature type="transmembrane region" description="Helical" evidence="6">
    <location>
        <begin position="20"/>
        <end position="41"/>
    </location>
</feature>
<evidence type="ECO:0000259" key="7">
    <source>
        <dbReference type="Pfam" id="PF02687"/>
    </source>
</evidence>
<keyword evidence="5 6" id="KW-0472">Membrane</keyword>
<dbReference type="InterPro" id="IPR003838">
    <property type="entry name" value="ABC3_permease_C"/>
</dbReference>
<feature type="transmembrane region" description="Helical" evidence="6">
    <location>
        <begin position="423"/>
        <end position="447"/>
    </location>
</feature>
<dbReference type="PANTHER" id="PTHR30572:SF18">
    <property type="entry name" value="ABC-TYPE MACROLIDE FAMILY EXPORT SYSTEM PERMEASE COMPONENT 2"/>
    <property type="match status" value="1"/>
</dbReference>
<evidence type="ECO:0000256" key="6">
    <source>
        <dbReference type="SAM" id="Phobius"/>
    </source>
</evidence>
<feature type="transmembrane region" description="Helical" evidence="6">
    <location>
        <begin position="332"/>
        <end position="359"/>
    </location>
</feature>
<dbReference type="InterPro" id="IPR025857">
    <property type="entry name" value="MacB_PCD"/>
</dbReference>
<organism evidence="9 10">
    <name type="scientific">Adhaeribacter pallidiroseus</name>
    <dbReference type="NCBI Taxonomy" id="2072847"/>
    <lineage>
        <taxon>Bacteria</taxon>
        <taxon>Pseudomonadati</taxon>
        <taxon>Bacteroidota</taxon>
        <taxon>Cytophagia</taxon>
        <taxon>Cytophagales</taxon>
        <taxon>Hymenobacteraceae</taxon>
        <taxon>Adhaeribacter</taxon>
    </lineage>
</organism>
<dbReference type="OrthoDB" id="5933722at2"/>
<feature type="transmembrane region" description="Helical" evidence="6">
    <location>
        <begin position="289"/>
        <end position="311"/>
    </location>
</feature>
<dbReference type="PANTHER" id="PTHR30572">
    <property type="entry name" value="MEMBRANE COMPONENT OF TRANSPORTER-RELATED"/>
    <property type="match status" value="1"/>
</dbReference>
<dbReference type="GO" id="GO:0022857">
    <property type="term" value="F:transmembrane transporter activity"/>
    <property type="evidence" value="ECO:0007669"/>
    <property type="project" value="TreeGrafter"/>
</dbReference>
<keyword evidence="10" id="KW-1185">Reference proteome</keyword>
<dbReference type="RefSeq" id="WP_115374523.1">
    <property type="nucleotide sequence ID" value="NZ_QASA01000001.1"/>
</dbReference>
<feature type="transmembrane region" description="Helical" evidence="6">
    <location>
        <begin position="675"/>
        <end position="696"/>
    </location>
</feature>
<feature type="domain" description="ABC3 transporter permease C-terminal" evidence="7">
    <location>
        <begin position="292"/>
        <end position="407"/>
    </location>
</feature>
<feature type="domain" description="ABC3 transporter permease C-terminal" evidence="7">
    <location>
        <begin position="676"/>
        <end position="788"/>
    </location>
</feature>
<evidence type="ECO:0000259" key="8">
    <source>
        <dbReference type="Pfam" id="PF12704"/>
    </source>
</evidence>
<evidence type="ECO:0000256" key="5">
    <source>
        <dbReference type="ARBA" id="ARBA00023136"/>
    </source>
</evidence>
<protein>
    <submittedName>
        <fullName evidence="9">Putative ABC transporter permease YvrN</fullName>
    </submittedName>
</protein>